<dbReference type="PANTHER" id="PTHR12589">
    <property type="entry name" value="PYRUVOYL TETRAHYDROBIOPTERIN SYNTHASE"/>
    <property type="match status" value="1"/>
</dbReference>
<comment type="cofactor">
    <cofactor evidence="8 9">
        <name>Zn(2+)</name>
        <dbReference type="ChEBI" id="CHEBI:29105"/>
    </cofactor>
    <text evidence="8 9">Binds 1 zinc ion per subunit.</text>
</comment>
<dbReference type="EMBL" id="AP028947">
    <property type="protein sequence ID" value="BET27084.1"/>
    <property type="molecule type" value="Genomic_DNA"/>
</dbReference>
<keyword evidence="11" id="KW-1185">Reference proteome</keyword>
<dbReference type="GO" id="GO:0008616">
    <property type="term" value="P:tRNA queuosine(34) biosynthetic process"/>
    <property type="evidence" value="ECO:0007669"/>
    <property type="project" value="UniProtKB-KW"/>
</dbReference>
<keyword evidence="5 8" id="KW-0862">Zinc</keyword>
<keyword evidence="6 8" id="KW-0456">Lyase</keyword>
<dbReference type="GO" id="GO:0046872">
    <property type="term" value="F:metal ion binding"/>
    <property type="evidence" value="ECO:0007669"/>
    <property type="project" value="UniProtKB-KW"/>
</dbReference>
<evidence type="ECO:0000256" key="2">
    <source>
        <dbReference type="ARBA" id="ARBA00008900"/>
    </source>
</evidence>
<evidence type="ECO:0000256" key="4">
    <source>
        <dbReference type="ARBA" id="ARBA00022723"/>
    </source>
</evidence>
<evidence type="ECO:0000256" key="7">
    <source>
        <dbReference type="ARBA" id="ARBA00048807"/>
    </source>
</evidence>
<evidence type="ECO:0000313" key="10">
    <source>
        <dbReference type="EMBL" id="BET27084.1"/>
    </source>
</evidence>
<protein>
    <recommendedName>
        <fullName evidence="3 8">6-carboxy-5,6,7,8-tetrahydropterin synthase</fullName>
        <ecNumber evidence="8">4.-.-.-</ecNumber>
    </recommendedName>
</protein>
<evidence type="ECO:0000256" key="8">
    <source>
        <dbReference type="PIRNR" id="PIRNR006113"/>
    </source>
</evidence>
<dbReference type="EC" id="4.-.-.-" evidence="8"/>
<evidence type="ECO:0000256" key="1">
    <source>
        <dbReference type="ARBA" id="ARBA00005061"/>
    </source>
</evidence>
<feature type="binding site" evidence="9">
    <location>
        <position position="22"/>
    </location>
    <ligand>
        <name>Zn(2+)</name>
        <dbReference type="ChEBI" id="CHEBI:29105"/>
    </ligand>
</feature>
<keyword evidence="4 8" id="KW-0479">Metal-binding</keyword>
<dbReference type="InterPro" id="IPR038418">
    <property type="entry name" value="6-PTP_synth/QueD_sf"/>
</dbReference>
<keyword evidence="8" id="KW-0671">Queuosine biosynthesis</keyword>
<sequence length="116" mass="13331">MKVFKQFTFDVAHQLPDWPGLHGHSYTAEVWFEGPATDGYVVPESLLSEQVEAVRERLDHSYLNEYIELPTSENIARWIWDQLRPKGPLIRVRVFRGSIGFGVEMDLDDAKAEGRA</sequence>
<dbReference type="PANTHER" id="PTHR12589:SF7">
    <property type="entry name" value="6-PYRUVOYL TETRAHYDROBIOPTERIN SYNTHASE"/>
    <property type="match status" value="1"/>
</dbReference>
<comment type="similarity">
    <text evidence="2 8">Belongs to the PTPS family. QueD subfamily.</text>
</comment>
<organism evidence="10 11">
    <name type="scientific">Limnobacter thiooxidans</name>
    <dbReference type="NCBI Taxonomy" id="131080"/>
    <lineage>
        <taxon>Bacteria</taxon>
        <taxon>Pseudomonadati</taxon>
        <taxon>Pseudomonadota</taxon>
        <taxon>Betaproteobacteria</taxon>
        <taxon>Burkholderiales</taxon>
        <taxon>Burkholderiaceae</taxon>
        <taxon>Limnobacter</taxon>
    </lineage>
</organism>
<dbReference type="GO" id="GO:0070497">
    <property type="term" value="F:6-carboxytetrahydropterin synthase activity"/>
    <property type="evidence" value="ECO:0007669"/>
    <property type="project" value="UniProtKB-EC"/>
</dbReference>
<dbReference type="PIRSF" id="PIRSF006113">
    <property type="entry name" value="PTP_synth"/>
    <property type="match status" value="1"/>
</dbReference>
<dbReference type="Proteomes" id="UP001329151">
    <property type="component" value="Chromosome"/>
</dbReference>
<dbReference type="AlphaFoldDB" id="A0AA86J4G5"/>
<evidence type="ECO:0000256" key="6">
    <source>
        <dbReference type="ARBA" id="ARBA00023239"/>
    </source>
</evidence>
<evidence type="ECO:0000256" key="9">
    <source>
        <dbReference type="PIRSR" id="PIRSR006113-2"/>
    </source>
</evidence>
<name>A0AA86J4G5_9BURK</name>
<evidence type="ECO:0000313" key="11">
    <source>
        <dbReference type="Proteomes" id="UP001329151"/>
    </source>
</evidence>
<gene>
    <name evidence="10" type="primary">queD</name>
    <name evidence="10" type="ORF">RGQ30_25850</name>
</gene>
<reference evidence="10 11" key="1">
    <citation type="submission" date="2023-10" db="EMBL/GenBank/DDBJ databases">
        <title>Complete Genome Sequence of Limnobacter thiooxidans CS-K2T, Isolated from freshwater lake sediments in Bavaria, Germany.</title>
        <authorList>
            <person name="Naruki M."/>
            <person name="Watanabe A."/>
            <person name="Warashina T."/>
            <person name="Morita T."/>
            <person name="Arakawa K."/>
        </authorList>
    </citation>
    <scope>NUCLEOTIDE SEQUENCE [LARGE SCALE GENOMIC DNA]</scope>
    <source>
        <strain evidence="10 11">CS-K2</strain>
    </source>
</reference>
<evidence type="ECO:0000256" key="3">
    <source>
        <dbReference type="ARBA" id="ARBA00018141"/>
    </source>
</evidence>
<dbReference type="RefSeq" id="WP_130557804.1">
    <property type="nucleotide sequence ID" value="NZ_AP028947.1"/>
</dbReference>
<proteinExistence type="inferred from homology"/>
<comment type="catalytic activity">
    <reaction evidence="7 8">
        <text>7,8-dihydroneopterin 3'-triphosphate + H2O = 6-carboxy-5,6,7,8-tetrahydropterin + triphosphate + acetaldehyde + 2 H(+)</text>
        <dbReference type="Rhea" id="RHEA:27966"/>
        <dbReference type="ChEBI" id="CHEBI:15343"/>
        <dbReference type="ChEBI" id="CHEBI:15377"/>
        <dbReference type="ChEBI" id="CHEBI:15378"/>
        <dbReference type="ChEBI" id="CHEBI:18036"/>
        <dbReference type="ChEBI" id="CHEBI:58462"/>
        <dbReference type="ChEBI" id="CHEBI:61032"/>
        <dbReference type="EC" id="4.1.2.50"/>
    </reaction>
</comment>
<dbReference type="InterPro" id="IPR007115">
    <property type="entry name" value="6-PTP_synth/QueD"/>
</dbReference>
<comment type="pathway">
    <text evidence="1 8">Purine metabolism; 7-cyano-7-deazaguanine biosynthesis.</text>
</comment>
<dbReference type="SUPFAM" id="SSF55620">
    <property type="entry name" value="Tetrahydrobiopterin biosynthesis enzymes-like"/>
    <property type="match status" value="1"/>
</dbReference>
<accession>A0AA86J4G5</accession>
<dbReference type="KEGG" id="lto:RGQ30_25850"/>
<evidence type="ECO:0000256" key="5">
    <source>
        <dbReference type="ARBA" id="ARBA00022833"/>
    </source>
</evidence>
<dbReference type="Pfam" id="PF01242">
    <property type="entry name" value="PTPS"/>
    <property type="match status" value="1"/>
</dbReference>
<feature type="binding site" evidence="9">
    <location>
        <position position="13"/>
    </location>
    <ligand>
        <name>Zn(2+)</name>
        <dbReference type="ChEBI" id="CHEBI:29105"/>
    </ligand>
</feature>
<dbReference type="Gene3D" id="3.30.479.10">
    <property type="entry name" value="6-pyruvoyl tetrahydropterin synthase/QueD"/>
    <property type="match status" value="1"/>
</dbReference>
<feature type="binding site" evidence="9">
    <location>
        <position position="24"/>
    </location>
    <ligand>
        <name>Zn(2+)</name>
        <dbReference type="ChEBI" id="CHEBI:29105"/>
    </ligand>
</feature>